<evidence type="ECO:0000256" key="4">
    <source>
        <dbReference type="ARBA" id="ARBA00022989"/>
    </source>
</evidence>
<dbReference type="GO" id="GO:0005886">
    <property type="term" value="C:plasma membrane"/>
    <property type="evidence" value="ECO:0007669"/>
    <property type="project" value="UniProtKB-SubCell"/>
</dbReference>
<feature type="transmembrane region" description="Helical" evidence="6">
    <location>
        <begin position="133"/>
        <end position="154"/>
    </location>
</feature>
<name>A0A921FLW0_9MICC</name>
<feature type="domain" description="Type II secretion system protein GspF" evidence="7">
    <location>
        <begin position="175"/>
        <end position="298"/>
    </location>
</feature>
<comment type="caution">
    <text evidence="8">The sequence shown here is derived from an EMBL/GenBank/DDBJ whole genome shotgun (WGS) entry which is preliminary data.</text>
</comment>
<dbReference type="Proteomes" id="UP000703315">
    <property type="component" value="Unassembled WGS sequence"/>
</dbReference>
<gene>
    <name evidence="8" type="ORF">K8V32_06525</name>
</gene>
<organism evidence="8 9">
    <name type="scientific">Enteractinococcus helveticum</name>
    <dbReference type="NCBI Taxonomy" id="1837282"/>
    <lineage>
        <taxon>Bacteria</taxon>
        <taxon>Bacillati</taxon>
        <taxon>Actinomycetota</taxon>
        <taxon>Actinomycetes</taxon>
        <taxon>Micrococcales</taxon>
        <taxon>Micrococcaceae</taxon>
    </lineage>
</organism>
<reference evidence="8" key="1">
    <citation type="journal article" date="2021" name="PeerJ">
        <title>Extensive microbial diversity within the chicken gut microbiome revealed by metagenomics and culture.</title>
        <authorList>
            <person name="Gilroy R."/>
            <person name="Ravi A."/>
            <person name="Getino M."/>
            <person name="Pursley I."/>
            <person name="Horton D.L."/>
            <person name="Alikhan N.F."/>
            <person name="Baker D."/>
            <person name="Gharbi K."/>
            <person name="Hall N."/>
            <person name="Watson M."/>
            <person name="Adriaenssens E.M."/>
            <person name="Foster-Nyarko E."/>
            <person name="Jarju S."/>
            <person name="Secka A."/>
            <person name="Antonio M."/>
            <person name="Oren A."/>
            <person name="Chaudhuri R.R."/>
            <person name="La Ragione R."/>
            <person name="Hildebrand F."/>
            <person name="Pallen M.J."/>
        </authorList>
    </citation>
    <scope>NUCLEOTIDE SEQUENCE</scope>
    <source>
        <strain evidence="8">ChiHjej13B12-14962</strain>
    </source>
</reference>
<evidence type="ECO:0000256" key="1">
    <source>
        <dbReference type="ARBA" id="ARBA00004651"/>
    </source>
</evidence>
<comment type="subcellular location">
    <subcellularLocation>
        <location evidence="1">Cell membrane</location>
        <topology evidence="1">Multi-pass membrane protein</topology>
    </subcellularLocation>
</comment>
<evidence type="ECO:0000313" key="9">
    <source>
        <dbReference type="Proteomes" id="UP000703315"/>
    </source>
</evidence>
<dbReference type="Pfam" id="PF00482">
    <property type="entry name" value="T2SSF"/>
    <property type="match status" value="1"/>
</dbReference>
<feature type="transmembrane region" description="Helical" evidence="6">
    <location>
        <begin position="283"/>
        <end position="306"/>
    </location>
</feature>
<keyword evidence="4 6" id="KW-1133">Transmembrane helix</keyword>
<evidence type="ECO:0000313" key="8">
    <source>
        <dbReference type="EMBL" id="HJF14449.1"/>
    </source>
</evidence>
<keyword evidence="3 6" id="KW-0812">Transmembrane</keyword>
<feature type="transmembrane region" description="Helical" evidence="6">
    <location>
        <begin position="108"/>
        <end position="127"/>
    </location>
</feature>
<evidence type="ECO:0000256" key="3">
    <source>
        <dbReference type="ARBA" id="ARBA00022692"/>
    </source>
</evidence>
<dbReference type="PANTHER" id="PTHR35007">
    <property type="entry name" value="INTEGRAL MEMBRANE PROTEIN-RELATED"/>
    <property type="match status" value="1"/>
</dbReference>
<dbReference type="PANTHER" id="PTHR35007:SF2">
    <property type="entry name" value="PILUS ASSEMBLE PROTEIN"/>
    <property type="match status" value="1"/>
</dbReference>
<keyword evidence="5 6" id="KW-0472">Membrane</keyword>
<dbReference type="EMBL" id="DYXC01000072">
    <property type="protein sequence ID" value="HJF14449.1"/>
    <property type="molecule type" value="Genomic_DNA"/>
</dbReference>
<dbReference type="AlphaFoldDB" id="A0A921FLW0"/>
<reference evidence="8" key="2">
    <citation type="submission" date="2021-09" db="EMBL/GenBank/DDBJ databases">
        <authorList>
            <person name="Gilroy R."/>
        </authorList>
    </citation>
    <scope>NUCLEOTIDE SEQUENCE</scope>
    <source>
        <strain evidence="8">ChiHjej13B12-14962</strain>
    </source>
</reference>
<evidence type="ECO:0000259" key="7">
    <source>
        <dbReference type="Pfam" id="PF00482"/>
    </source>
</evidence>
<feature type="transmembrane region" description="Helical" evidence="6">
    <location>
        <begin position="6"/>
        <end position="27"/>
    </location>
</feature>
<sequence>MTVSMWIAVGLAIAGAIGITMLLSVGIRFNKPSLAQRVAPQMRGYSTAEKTEQTTLTMFGTLSIISAPLVQAGVDQLNRLNLGNAQLAARLAQAGSRLTVADYRAQQLIMAVGAAVLATSGCIWAALNHSLNPIIGLIVVTVATVIAFFARDNLLTAQINRRRTKILAEFPTVAELLALSVAAGDSAHSALERVATTAHGELAYEFTLVITDIRSGDSLTTALQSCSTRLKLHPVERFITGLTVAHERGTPLATVLYAQARDVRELTKRELLELAGKKEISMLVPLIFGILPLTVVFAIFPGLSLLNIGL</sequence>
<evidence type="ECO:0000256" key="2">
    <source>
        <dbReference type="ARBA" id="ARBA00022475"/>
    </source>
</evidence>
<evidence type="ECO:0000256" key="6">
    <source>
        <dbReference type="SAM" id="Phobius"/>
    </source>
</evidence>
<dbReference type="RefSeq" id="WP_303904659.1">
    <property type="nucleotide sequence ID" value="NZ_DYXC01000072.1"/>
</dbReference>
<evidence type="ECO:0000256" key="5">
    <source>
        <dbReference type="ARBA" id="ARBA00023136"/>
    </source>
</evidence>
<proteinExistence type="predicted"/>
<keyword evidence="2" id="KW-1003">Cell membrane</keyword>
<protein>
    <submittedName>
        <fullName evidence="8">Type II secretion system F family protein</fullName>
    </submittedName>
</protein>
<accession>A0A921FLW0</accession>
<dbReference type="InterPro" id="IPR018076">
    <property type="entry name" value="T2SS_GspF_dom"/>
</dbReference>